<dbReference type="eggNOG" id="arCOG01084">
    <property type="taxonomic scope" value="Archaea"/>
</dbReference>
<dbReference type="KEGG" id="tnu:BD01_0469"/>
<sequence length="100" mass="11242">MNEWQKLVDELIQELGGYWGPFEMLAALMEELGELADAMLGYEGIKGKADEEKLREELGDVLFAILCIANHYGIDAGEALKLSVKKYRFRDSKSVGSKTR</sequence>
<evidence type="ECO:0000259" key="1">
    <source>
        <dbReference type="Pfam" id="PF03819"/>
    </source>
</evidence>
<dbReference type="Pfam" id="PF03819">
    <property type="entry name" value="MazG"/>
    <property type="match status" value="1"/>
</dbReference>
<dbReference type="InterPro" id="IPR047046">
    <property type="entry name" value="YpjD/YvdC"/>
</dbReference>
<dbReference type="PIRSF" id="PIRSF029904">
    <property type="entry name" value="UCP029904_pph"/>
    <property type="match status" value="1"/>
</dbReference>
<dbReference type="InterPro" id="IPR004518">
    <property type="entry name" value="MazG-like_dom"/>
</dbReference>
<dbReference type="Gene3D" id="1.10.287.1080">
    <property type="entry name" value="MazG-like"/>
    <property type="match status" value="1"/>
</dbReference>
<evidence type="ECO:0000313" key="2">
    <source>
        <dbReference type="EMBL" id="AHL22094.1"/>
    </source>
</evidence>
<organism evidence="2 3">
    <name type="scientific">Thermococcus nautili</name>
    <dbReference type="NCBI Taxonomy" id="195522"/>
    <lineage>
        <taxon>Archaea</taxon>
        <taxon>Methanobacteriati</taxon>
        <taxon>Methanobacteriota</taxon>
        <taxon>Thermococci</taxon>
        <taxon>Thermococcales</taxon>
        <taxon>Thermococcaceae</taxon>
        <taxon>Thermococcus</taxon>
    </lineage>
</organism>
<evidence type="ECO:0000313" key="3">
    <source>
        <dbReference type="Proteomes" id="UP000019434"/>
    </source>
</evidence>
<keyword evidence="3" id="KW-1185">Reference proteome</keyword>
<proteinExistence type="predicted"/>
<dbReference type="PANTHER" id="PTHR42692:SF1">
    <property type="entry name" value="NUCLEOTIDE PYROPHOSPHOHYDROLASE"/>
    <property type="match status" value="1"/>
</dbReference>
<accession>W8PJ09</accession>
<dbReference type="SUPFAM" id="SSF101386">
    <property type="entry name" value="all-alpha NTP pyrophosphatases"/>
    <property type="match status" value="1"/>
</dbReference>
<dbReference type="GeneID" id="24958547"/>
<name>W8PJ09_9EURY</name>
<feature type="domain" description="NTP pyrophosphohydrolase MazG-like" evidence="1">
    <location>
        <begin position="23"/>
        <end position="92"/>
    </location>
</feature>
<dbReference type="AlphaFoldDB" id="W8PJ09"/>
<dbReference type="EMBL" id="CP007264">
    <property type="protein sequence ID" value="AHL22094.1"/>
    <property type="molecule type" value="Genomic_DNA"/>
</dbReference>
<dbReference type="InterPro" id="IPR012359">
    <property type="entry name" value="MazG-related_YpjD"/>
</dbReference>
<dbReference type="RefSeq" id="WP_042689510.1">
    <property type="nucleotide sequence ID" value="NZ_CP007264.1"/>
</dbReference>
<dbReference type="PANTHER" id="PTHR42692">
    <property type="entry name" value="NUCLEOTIDE PYROPHOSPHOHYDROLASE"/>
    <property type="match status" value="1"/>
</dbReference>
<reference evidence="2 3" key="1">
    <citation type="submission" date="2014-02" db="EMBL/GenBank/DDBJ databases">
        <title>Genome Sequence of an Hyperthermophilic Archaeon, Thermococcus nautili 30-1, producing viral vesicles.</title>
        <authorList>
            <person name="Oberto J."/>
            <person name="Gaudin M."/>
            <person name="Cossu M."/>
            <person name="Gorlas A."/>
            <person name="Slesarev A."/>
            <person name="Marguet E."/>
            <person name="Forterre P."/>
        </authorList>
    </citation>
    <scope>NUCLEOTIDE SEQUENCE [LARGE SCALE GENOMIC DNA]</scope>
    <source>
        <strain evidence="2 3">30-1</strain>
    </source>
</reference>
<dbReference type="HOGENOM" id="CLU_142229_1_0_2"/>
<gene>
    <name evidence="2" type="ORF">BD01_0469</name>
</gene>
<dbReference type="STRING" id="195522.BD01_0469"/>
<protein>
    <submittedName>
        <fullName evidence="2">Putative pyrophosphatase</fullName>
    </submittedName>
</protein>
<dbReference type="Proteomes" id="UP000019434">
    <property type="component" value="Chromosome"/>
</dbReference>
<dbReference type="OrthoDB" id="85269at2157"/>